<dbReference type="RefSeq" id="XP_055687131.1">
    <property type="nucleotide sequence ID" value="XM_055831156.1"/>
</dbReference>
<keyword evidence="1" id="KW-0812">Transmembrane</keyword>
<dbReference type="AlphaFoldDB" id="A0A1B0CTD7"/>
<dbReference type="PANTHER" id="PTHR10974">
    <property type="entry name" value="FI08016P-RELATED"/>
    <property type="match status" value="1"/>
</dbReference>
<sequence>MGYQTTVSLNSPLVHWNSDLFIRRDLRSLHSERCGRMRLCAAIVIFFVLIYSSYHLGSSPDPQMIVHIPPDDNISGLQVPTGYLVYGPGCHMPDLNPLAADVMKLYHREKEQECSTKAPLTRIKFINDGKDARLVLDADLLHKYDMYGTPHCCYREIRRSSKDDHADSTIVLSNCTHFQYAVSLPQDSEFIYVNCSSKSGKEKYRNVHYVMREKKIINDRFERFKVKFTKKRPLSVLMMGIDSISRLNLIRAMPNTAQHIYNSGWFELKGYNKIDDNTYPNLMAILTGFNSSLSYSVCNPVQVGKLDACPMVWYSYRESGYVTAYAEDEAEISTFNFNKKGFRHPPTDYYLRPLMLAAEKHLPVKYKSSLKFCLGYQHSADYIYNYALDFAELYRDKAFFGLFWANTFSHNDISDPSSMDHKIKSYLTQLESRGILNTSAVILFSDHGLRFGPVRKLVTGWLEERLPFIFIWLPKWFQEENPGIVQTLKVNRNRLTNPYDLHVTLHHILALTALPEEDHITSAILPQAPSCPSCQSIFDEVPWNRSCADSAIEAHWCTCTPYNSTSRSSPIVKAAVKFIITFIKGELDAYMNVTAGTAHKLCADLHLKRIAMARKAEYRDTANPHDDYLLVFETNPGGGEFESTVSYSLAEKTFQMTGSVSRLNSYASQSGCMPKSYLKKFCFCHKTPN</sequence>
<feature type="transmembrane region" description="Helical" evidence="1">
    <location>
        <begin position="37"/>
        <end position="54"/>
    </location>
</feature>
<protein>
    <submittedName>
        <fullName evidence="2">Uncharacterized protein</fullName>
    </submittedName>
</protein>
<dbReference type="FunFam" id="3.40.720.10:FF:000017">
    <property type="entry name" value="Predicted protein"/>
    <property type="match status" value="1"/>
</dbReference>
<dbReference type="EMBL" id="AJWK01027436">
    <property type="status" value="NOT_ANNOTATED_CDS"/>
    <property type="molecule type" value="Genomic_DNA"/>
</dbReference>
<dbReference type="Proteomes" id="UP000092461">
    <property type="component" value="Unassembled WGS sequence"/>
</dbReference>
<dbReference type="InterPro" id="IPR004245">
    <property type="entry name" value="DUF229"/>
</dbReference>
<dbReference type="GO" id="GO:0005615">
    <property type="term" value="C:extracellular space"/>
    <property type="evidence" value="ECO:0007669"/>
    <property type="project" value="TreeGrafter"/>
</dbReference>
<dbReference type="VEuPathDB" id="VectorBase:LLONM1_002980"/>
<evidence type="ECO:0000313" key="2">
    <source>
        <dbReference type="EnsemblMetazoa" id="LLOJ008137-PA"/>
    </source>
</evidence>
<accession>A0A1B0CTD7</accession>
<dbReference type="Pfam" id="PF02995">
    <property type="entry name" value="DUF229"/>
    <property type="match status" value="1"/>
</dbReference>
<organism evidence="2 3">
    <name type="scientific">Lutzomyia longipalpis</name>
    <name type="common">Sand fly</name>
    <dbReference type="NCBI Taxonomy" id="7200"/>
    <lineage>
        <taxon>Eukaryota</taxon>
        <taxon>Metazoa</taxon>
        <taxon>Ecdysozoa</taxon>
        <taxon>Arthropoda</taxon>
        <taxon>Hexapoda</taxon>
        <taxon>Insecta</taxon>
        <taxon>Pterygota</taxon>
        <taxon>Neoptera</taxon>
        <taxon>Endopterygota</taxon>
        <taxon>Diptera</taxon>
        <taxon>Nematocera</taxon>
        <taxon>Psychodoidea</taxon>
        <taxon>Psychodidae</taxon>
        <taxon>Lutzomyia</taxon>
        <taxon>Lutzomyia</taxon>
    </lineage>
</organism>
<dbReference type="SUPFAM" id="SSF53649">
    <property type="entry name" value="Alkaline phosphatase-like"/>
    <property type="match status" value="1"/>
</dbReference>
<dbReference type="CDD" id="cd16021">
    <property type="entry name" value="ALP_like"/>
    <property type="match status" value="1"/>
</dbReference>
<proteinExistence type="predicted"/>
<keyword evidence="1" id="KW-1133">Transmembrane helix</keyword>
<dbReference type="InterPro" id="IPR017850">
    <property type="entry name" value="Alkaline_phosphatase_core_sf"/>
</dbReference>
<dbReference type="EnsemblMetazoa" id="LLOJ008137-RA">
    <property type="protein sequence ID" value="LLOJ008137-PA"/>
    <property type="gene ID" value="LLOJ008137"/>
</dbReference>
<keyword evidence="1" id="KW-0472">Membrane</keyword>
<dbReference type="VEuPathDB" id="VectorBase:LLOJ008137"/>
<name>A0A1B0CTD7_LUTLO</name>
<reference evidence="2" key="1">
    <citation type="submission" date="2020-05" db="UniProtKB">
        <authorList>
            <consortium name="EnsemblMetazoa"/>
        </authorList>
    </citation>
    <scope>IDENTIFICATION</scope>
    <source>
        <strain evidence="2">Jacobina</strain>
    </source>
</reference>
<evidence type="ECO:0000256" key="1">
    <source>
        <dbReference type="SAM" id="Phobius"/>
    </source>
</evidence>
<dbReference type="GeneID" id="129792266"/>
<dbReference type="EMBL" id="AJWK01027435">
    <property type="status" value="NOT_ANNOTATED_CDS"/>
    <property type="molecule type" value="Genomic_DNA"/>
</dbReference>
<keyword evidence="3" id="KW-1185">Reference proteome</keyword>
<evidence type="ECO:0000313" key="3">
    <source>
        <dbReference type="Proteomes" id="UP000092461"/>
    </source>
</evidence>
<dbReference type="Gene3D" id="3.40.720.10">
    <property type="entry name" value="Alkaline Phosphatase, subunit A"/>
    <property type="match status" value="1"/>
</dbReference>
<dbReference type="PANTHER" id="PTHR10974:SF9">
    <property type="entry name" value="DUF229 DOMAIN CONTAINING PROTEIN-RELATED"/>
    <property type="match status" value="1"/>
</dbReference>